<evidence type="ECO:0000256" key="1">
    <source>
        <dbReference type="ARBA" id="ARBA00008645"/>
    </source>
</evidence>
<dbReference type="GO" id="GO:0005739">
    <property type="term" value="C:mitochondrion"/>
    <property type="evidence" value="ECO:0007669"/>
    <property type="project" value="TreeGrafter"/>
</dbReference>
<keyword evidence="6" id="KW-1185">Reference proteome</keyword>
<dbReference type="OrthoDB" id="8119704at2759"/>
<sequence>MSIKLPFKARLSKIPNAPITLFLHGFLGSHKNYIRLTRHIHKTLHHSTYSMDFRNHGDAPHVFPMDYTTLTSDIQSFCNEHSLHKVNIVGYSMGAKVGMSLALQNPNLVEKLICIDNAPIQKEIGPEFERYLSGLREVGEFVIRKYKDDVASTWKATSVEKLMDDVGINSAFAMYLTENMKFDKVEKKIRFKIPIEQFDDNVLKDLGDFPHYEHPTETKSLFIRGLKSGFVDDQGVEAIKKFFPNNEIIDIKATHDGLLSKHGSTIEKLIIKFLQ</sequence>
<dbReference type="InterPro" id="IPR000073">
    <property type="entry name" value="AB_hydrolase_1"/>
</dbReference>
<dbReference type="GeneID" id="30199268"/>
<accession>A0A1E3P199</accession>
<comment type="similarity">
    <text evidence="1">Belongs to the AB hydrolase superfamily.</text>
</comment>
<dbReference type="PANTHER" id="PTHR46118:SF4">
    <property type="entry name" value="PROTEIN ABHD11"/>
    <property type="match status" value="1"/>
</dbReference>
<dbReference type="Proteomes" id="UP000094112">
    <property type="component" value="Unassembled WGS sequence"/>
</dbReference>
<proteinExistence type="inferred from homology"/>
<keyword evidence="3" id="KW-0378">Hydrolase</keyword>
<feature type="domain" description="AB hydrolase-1" evidence="4">
    <location>
        <begin position="21"/>
        <end position="259"/>
    </location>
</feature>
<dbReference type="ESTHER" id="wicao-a0a1e3p199">
    <property type="family name" value="ABHD11-Acetyl_transferase"/>
</dbReference>
<dbReference type="InterPro" id="IPR029058">
    <property type="entry name" value="AB_hydrolase_fold"/>
</dbReference>
<dbReference type="RefSeq" id="XP_019038320.1">
    <property type="nucleotide sequence ID" value="XM_019182022.1"/>
</dbReference>
<organism evidence="5 6">
    <name type="scientific">Wickerhamomyces anomalus (strain ATCC 58044 / CBS 1984 / NCYC 433 / NRRL Y-366-8)</name>
    <name type="common">Yeast</name>
    <name type="synonym">Hansenula anomala</name>
    <dbReference type="NCBI Taxonomy" id="683960"/>
    <lineage>
        <taxon>Eukaryota</taxon>
        <taxon>Fungi</taxon>
        <taxon>Dikarya</taxon>
        <taxon>Ascomycota</taxon>
        <taxon>Saccharomycotina</taxon>
        <taxon>Saccharomycetes</taxon>
        <taxon>Phaffomycetales</taxon>
        <taxon>Wickerhamomycetaceae</taxon>
        <taxon>Wickerhamomyces</taxon>
    </lineage>
</organism>
<evidence type="ECO:0000256" key="3">
    <source>
        <dbReference type="ARBA" id="ARBA00022801"/>
    </source>
</evidence>
<protein>
    <recommendedName>
        <fullName evidence="4">AB hydrolase-1 domain-containing protein</fullName>
    </recommendedName>
</protein>
<dbReference type="STRING" id="683960.A0A1E3P199"/>
<keyword evidence="2" id="KW-0808">Transferase</keyword>
<dbReference type="AlphaFoldDB" id="A0A1E3P199"/>
<reference evidence="5 6" key="1">
    <citation type="journal article" date="2016" name="Proc. Natl. Acad. Sci. U.S.A.">
        <title>Comparative genomics of biotechnologically important yeasts.</title>
        <authorList>
            <person name="Riley R."/>
            <person name="Haridas S."/>
            <person name="Wolfe K.H."/>
            <person name="Lopes M.R."/>
            <person name="Hittinger C.T."/>
            <person name="Goeker M."/>
            <person name="Salamov A.A."/>
            <person name="Wisecaver J.H."/>
            <person name="Long T.M."/>
            <person name="Calvey C.H."/>
            <person name="Aerts A.L."/>
            <person name="Barry K.W."/>
            <person name="Choi C."/>
            <person name="Clum A."/>
            <person name="Coughlan A.Y."/>
            <person name="Deshpande S."/>
            <person name="Douglass A.P."/>
            <person name="Hanson S.J."/>
            <person name="Klenk H.-P."/>
            <person name="LaButti K.M."/>
            <person name="Lapidus A."/>
            <person name="Lindquist E.A."/>
            <person name="Lipzen A.M."/>
            <person name="Meier-Kolthoff J.P."/>
            <person name="Ohm R.A."/>
            <person name="Otillar R.P."/>
            <person name="Pangilinan J.L."/>
            <person name="Peng Y."/>
            <person name="Rokas A."/>
            <person name="Rosa C.A."/>
            <person name="Scheuner C."/>
            <person name="Sibirny A.A."/>
            <person name="Slot J.C."/>
            <person name="Stielow J.B."/>
            <person name="Sun H."/>
            <person name="Kurtzman C.P."/>
            <person name="Blackwell M."/>
            <person name="Grigoriev I.V."/>
            <person name="Jeffries T.W."/>
        </authorList>
    </citation>
    <scope>NUCLEOTIDE SEQUENCE [LARGE SCALE GENOMIC DNA]</scope>
    <source>
        <strain evidence="6">ATCC 58044 / CBS 1984 / NCYC 433 / NRRL Y-366-8</strain>
    </source>
</reference>
<dbReference type="Gene3D" id="3.40.50.1820">
    <property type="entry name" value="alpha/beta hydrolase"/>
    <property type="match status" value="1"/>
</dbReference>
<dbReference type="SUPFAM" id="SSF53474">
    <property type="entry name" value="alpha/beta-Hydrolases"/>
    <property type="match status" value="1"/>
</dbReference>
<gene>
    <name evidence="5" type="ORF">WICANDRAFT_32991</name>
</gene>
<dbReference type="GO" id="GO:0016740">
    <property type="term" value="F:transferase activity"/>
    <property type="evidence" value="ECO:0007669"/>
    <property type="project" value="UniProtKB-KW"/>
</dbReference>
<dbReference type="PANTHER" id="PTHR46118">
    <property type="entry name" value="PROTEIN ABHD11"/>
    <property type="match status" value="1"/>
</dbReference>
<dbReference type="Pfam" id="PF00561">
    <property type="entry name" value="Abhydrolase_1"/>
    <property type="match status" value="1"/>
</dbReference>
<evidence type="ECO:0000313" key="6">
    <source>
        <dbReference type="Proteomes" id="UP000094112"/>
    </source>
</evidence>
<name>A0A1E3P199_WICAA</name>
<dbReference type="EMBL" id="KV454211">
    <property type="protein sequence ID" value="ODQ59113.1"/>
    <property type="molecule type" value="Genomic_DNA"/>
</dbReference>
<evidence type="ECO:0000256" key="2">
    <source>
        <dbReference type="ARBA" id="ARBA00022679"/>
    </source>
</evidence>
<evidence type="ECO:0000259" key="4">
    <source>
        <dbReference type="Pfam" id="PF00561"/>
    </source>
</evidence>
<evidence type="ECO:0000313" key="5">
    <source>
        <dbReference type="EMBL" id="ODQ59113.1"/>
    </source>
</evidence>
<dbReference type="GO" id="GO:0052689">
    <property type="term" value="F:carboxylic ester hydrolase activity"/>
    <property type="evidence" value="ECO:0007669"/>
    <property type="project" value="TreeGrafter"/>
</dbReference>